<dbReference type="PANTHER" id="PTHR43802:SF1">
    <property type="entry name" value="IP11341P-RELATED"/>
    <property type="match status" value="1"/>
</dbReference>
<evidence type="ECO:0000256" key="1">
    <source>
        <dbReference type="ARBA" id="ARBA00005254"/>
    </source>
</evidence>
<evidence type="ECO:0000256" key="2">
    <source>
        <dbReference type="RuleBase" id="RU003707"/>
    </source>
</evidence>
<dbReference type="InterPro" id="IPR018376">
    <property type="entry name" value="Enoyl-CoA_hyd/isom_CS"/>
</dbReference>
<dbReference type="Proteomes" id="UP000623795">
    <property type="component" value="Unassembled WGS sequence"/>
</dbReference>
<dbReference type="Gene3D" id="3.90.226.10">
    <property type="entry name" value="2-enoyl-CoA Hydratase, Chain A, domain 1"/>
    <property type="match status" value="1"/>
</dbReference>
<protein>
    <submittedName>
        <fullName evidence="3">Crotonase/enoyl-CoA hydratase family protein</fullName>
    </submittedName>
</protein>
<dbReference type="InterPro" id="IPR001753">
    <property type="entry name" value="Enoyl-CoA_hydra/iso"/>
</dbReference>
<dbReference type="InterPro" id="IPR029045">
    <property type="entry name" value="ClpP/crotonase-like_dom_sf"/>
</dbReference>
<dbReference type="PANTHER" id="PTHR43802">
    <property type="entry name" value="ENOYL-COA HYDRATASE"/>
    <property type="match status" value="1"/>
</dbReference>
<reference evidence="3 4" key="1">
    <citation type="submission" date="2019-12" db="EMBL/GenBank/DDBJ databases">
        <title>Comparative genomics gives insights into the taxonomy of the Azoarcus-Aromatoleum group and reveals separate origins of nif in the plant-associated Azoarcus and non-plant-associated Aromatoleum sub-groups.</title>
        <authorList>
            <person name="Lafos M."/>
            <person name="Maluk M."/>
            <person name="Batista M."/>
            <person name="Junghare M."/>
            <person name="Carmona M."/>
            <person name="Faoro H."/>
            <person name="Cruz L.M."/>
            <person name="Battistoni F."/>
            <person name="De Souza E."/>
            <person name="Pedrosa F."/>
            <person name="Chen W.-M."/>
            <person name="Poole P.S."/>
            <person name="Dixon R.A."/>
            <person name="James E.K."/>
        </authorList>
    </citation>
    <scope>NUCLEOTIDE SEQUENCE [LARGE SCALE GENOMIC DNA]</scope>
    <source>
        <strain evidence="3 4">Td21</strain>
    </source>
</reference>
<evidence type="ECO:0000313" key="3">
    <source>
        <dbReference type="EMBL" id="NMG42258.1"/>
    </source>
</evidence>
<comment type="caution">
    <text evidence="3">The sequence shown here is derived from an EMBL/GenBank/DDBJ whole genome shotgun (WGS) entry which is preliminary data.</text>
</comment>
<keyword evidence="4" id="KW-1185">Reference proteome</keyword>
<dbReference type="PROSITE" id="PS00166">
    <property type="entry name" value="ENOYL_COA_HYDRATASE"/>
    <property type="match status" value="1"/>
</dbReference>
<accession>A0ABX1PS29</accession>
<gene>
    <name evidence="3" type="ORF">GPA22_00700</name>
</gene>
<comment type="similarity">
    <text evidence="1 2">Belongs to the enoyl-CoA hydratase/isomerase family.</text>
</comment>
<dbReference type="Gene3D" id="1.10.12.10">
    <property type="entry name" value="Lyase 2-enoyl-coa Hydratase, Chain A, domain 2"/>
    <property type="match status" value="1"/>
</dbReference>
<dbReference type="NCBIfam" id="NF006100">
    <property type="entry name" value="PRK08252.1"/>
    <property type="match status" value="1"/>
</dbReference>
<sequence>MNAPVLDEAPVCVTRDDGVLIVRLNRAADSNAVNEALARGVSAAMDELDADPALRIGVITGSRDAFCAGMDLKAYLRGDVPATERGFAGVTRKPPEKPLIAAIEGFAVAGGLEIALSCDLIVAARGAKLGVPEPKRGLVAAAGGLIRLPKRIPYQVAMYLAITGDYISAERAYEIGLVNELCEPGEALEQALALAHRVARNAPLAVKASKAIVSGALDLDEEGGWELQDRLGLPALETEDAREGARAFAEKRTPIWKGC</sequence>
<dbReference type="SUPFAM" id="SSF52096">
    <property type="entry name" value="ClpP/crotonase"/>
    <property type="match status" value="1"/>
</dbReference>
<dbReference type="EMBL" id="WTVN01000001">
    <property type="protein sequence ID" value="NMG42258.1"/>
    <property type="molecule type" value="Genomic_DNA"/>
</dbReference>
<evidence type="ECO:0000313" key="4">
    <source>
        <dbReference type="Proteomes" id="UP000623795"/>
    </source>
</evidence>
<dbReference type="Pfam" id="PF00378">
    <property type="entry name" value="ECH_1"/>
    <property type="match status" value="1"/>
</dbReference>
<dbReference type="InterPro" id="IPR014748">
    <property type="entry name" value="Enoyl-CoA_hydra_C"/>
</dbReference>
<name>A0ABX1PS29_9RHOO</name>
<proteinExistence type="inferred from homology"/>
<organism evidence="3 4">
    <name type="scientific">Aromatoleum toluvorans</name>
    <dbReference type="NCBI Taxonomy" id="92002"/>
    <lineage>
        <taxon>Bacteria</taxon>
        <taxon>Pseudomonadati</taxon>
        <taxon>Pseudomonadota</taxon>
        <taxon>Betaproteobacteria</taxon>
        <taxon>Rhodocyclales</taxon>
        <taxon>Rhodocyclaceae</taxon>
        <taxon>Aromatoleum</taxon>
    </lineage>
</organism>
<dbReference type="CDD" id="cd06558">
    <property type="entry name" value="crotonase-like"/>
    <property type="match status" value="1"/>
</dbReference>